<accession>A0AAV2M869</accession>
<keyword evidence="4" id="KW-1185">Reference proteome</keyword>
<feature type="chain" id="PRO_5043382549" evidence="2">
    <location>
        <begin position="25"/>
        <end position="141"/>
    </location>
</feature>
<organism evidence="3 4">
    <name type="scientific">Knipowitschia caucasica</name>
    <name type="common">Caucasian dwarf goby</name>
    <name type="synonym">Pomatoschistus caucasicus</name>
    <dbReference type="NCBI Taxonomy" id="637954"/>
    <lineage>
        <taxon>Eukaryota</taxon>
        <taxon>Metazoa</taxon>
        <taxon>Chordata</taxon>
        <taxon>Craniata</taxon>
        <taxon>Vertebrata</taxon>
        <taxon>Euteleostomi</taxon>
        <taxon>Actinopterygii</taxon>
        <taxon>Neopterygii</taxon>
        <taxon>Teleostei</taxon>
        <taxon>Neoteleostei</taxon>
        <taxon>Acanthomorphata</taxon>
        <taxon>Gobiaria</taxon>
        <taxon>Gobiiformes</taxon>
        <taxon>Gobioidei</taxon>
        <taxon>Gobiidae</taxon>
        <taxon>Gobiinae</taxon>
        <taxon>Knipowitschia</taxon>
    </lineage>
</organism>
<evidence type="ECO:0000256" key="1">
    <source>
        <dbReference type="SAM" id="MobiDB-lite"/>
    </source>
</evidence>
<feature type="signal peptide" evidence="2">
    <location>
        <begin position="1"/>
        <end position="24"/>
    </location>
</feature>
<feature type="region of interest" description="Disordered" evidence="1">
    <location>
        <begin position="27"/>
        <end position="56"/>
    </location>
</feature>
<dbReference type="EMBL" id="OZ035828">
    <property type="protein sequence ID" value="CAL1609524.1"/>
    <property type="molecule type" value="Genomic_DNA"/>
</dbReference>
<evidence type="ECO:0000313" key="3">
    <source>
        <dbReference type="EMBL" id="CAL1609524.1"/>
    </source>
</evidence>
<dbReference type="AlphaFoldDB" id="A0AAV2M869"/>
<evidence type="ECO:0000256" key="2">
    <source>
        <dbReference type="SAM" id="SignalP"/>
    </source>
</evidence>
<gene>
    <name evidence="3" type="ORF">KC01_LOCUS36245</name>
</gene>
<sequence length="141" mass="15809">MKYRQQCWSFLLLSAWTLIVVADAAGPPGASDRGLGKSQRRDKPSTGAEKKRRLHRIQHGQCSYTFVLPELEGCQGRQVTGARAGASVVQRDSPPDWSTQKIQRLENTMENNTQWLQKVLPHKSDVTCVKPPVPKEKQTAE</sequence>
<name>A0AAV2M869_KNICA</name>
<protein>
    <submittedName>
        <fullName evidence="3">Uncharacterized protein</fullName>
    </submittedName>
</protein>
<evidence type="ECO:0000313" key="4">
    <source>
        <dbReference type="Proteomes" id="UP001497482"/>
    </source>
</evidence>
<proteinExistence type="predicted"/>
<keyword evidence="2" id="KW-0732">Signal</keyword>
<reference evidence="3 4" key="1">
    <citation type="submission" date="2024-04" db="EMBL/GenBank/DDBJ databases">
        <authorList>
            <person name="Waldvogel A.-M."/>
            <person name="Schoenle A."/>
        </authorList>
    </citation>
    <scope>NUCLEOTIDE SEQUENCE [LARGE SCALE GENOMIC DNA]</scope>
</reference>
<dbReference type="Proteomes" id="UP001497482">
    <property type="component" value="Chromosome 6"/>
</dbReference>